<gene>
    <name evidence="2" type="ORF">MM415A00950_0006</name>
</gene>
<evidence type="ECO:0000256" key="1">
    <source>
        <dbReference type="SAM" id="MobiDB-lite"/>
    </source>
</evidence>
<protein>
    <recommendedName>
        <fullName evidence="3">Portal protein</fullName>
    </recommendedName>
</protein>
<dbReference type="EMBL" id="MT142364">
    <property type="protein sequence ID" value="QJA79032.1"/>
    <property type="molecule type" value="Genomic_DNA"/>
</dbReference>
<feature type="region of interest" description="Disordered" evidence="1">
    <location>
        <begin position="645"/>
        <end position="684"/>
    </location>
</feature>
<reference evidence="2" key="1">
    <citation type="submission" date="2020-03" db="EMBL/GenBank/DDBJ databases">
        <title>The deep terrestrial virosphere.</title>
        <authorList>
            <person name="Holmfeldt K."/>
            <person name="Nilsson E."/>
            <person name="Simone D."/>
            <person name="Lopez-Fernandez M."/>
            <person name="Wu X."/>
            <person name="de Brujin I."/>
            <person name="Lundin D."/>
            <person name="Andersson A."/>
            <person name="Bertilsson S."/>
            <person name="Dopson M."/>
        </authorList>
    </citation>
    <scope>NUCLEOTIDE SEQUENCE</scope>
    <source>
        <strain evidence="2">MM415A00950</strain>
    </source>
</reference>
<sequence>MAEMMDIPANIGNDNPQDPAILPPDIETADTDEKSDWQVEERIQKALLDHLSTELDVAKKNNEKVNENFKTVYNMIHSIRNRKPNEWESDISLPEFLSRLITKIGGFCTQYFASTDYVENDLESDDPKDIAEAKAAKKLLNILLKDPDAYYYHKIVRLITFVFSSGYGIIKGGYSQRVEQVISHMNQKSELAVDPDTGDYLADDGMPFRDPTVQRAKFNTIEEPVYKDQIMIDKPTFDVYPNQSVYMSPEYCYSLNDKEYVIFETEKKLSQLRGEASEMGYFNLDFLDDETPEGQRGEKTYNEEGKLKEQPQPPEKTFVEYERWGTYPARQEDDRYVPAIDAQGKFEEGAELVECVIHYIQDREKDTPRHIIGFRKSKHTRRPMVKFLCYVDMVDDNGIGDGEINRELQIAVDDNFNIGAYRTTMAAMPSFKGKKFSGVPEKVKTGPQHVTMLENMNDLEQWIIADNPQGTGYQHNLLCTRMDFAMATSPQTGGMPADRAETATVGAINNQRQNIRSGMVNMNLNFIGFNEFYRMLLTLCNDFMLPETLNDLLGKEVAMEYKPKRKDRFRPTSQALENDESKQFNIKTLQGLWGMTAPIQNPNTPKVLNMIWAGIVDLMGTQHAALKSVMFEDDPETVLLYQLATGSKGTGTPPAGPQAAPPMSNQQGTPQRQPEQQMRSAANG</sequence>
<dbReference type="AlphaFoldDB" id="A0A6M3KAX1"/>
<feature type="compositionally biased region" description="Low complexity" evidence="1">
    <location>
        <begin position="661"/>
        <end position="677"/>
    </location>
</feature>
<accession>A0A6M3KAX1</accession>
<evidence type="ECO:0000313" key="2">
    <source>
        <dbReference type="EMBL" id="QJA79032.1"/>
    </source>
</evidence>
<organism evidence="2">
    <name type="scientific">viral metagenome</name>
    <dbReference type="NCBI Taxonomy" id="1070528"/>
    <lineage>
        <taxon>unclassified sequences</taxon>
        <taxon>metagenomes</taxon>
        <taxon>organismal metagenomes</taxon>
    </lineage>
</organism>
<name>A0A6M3KAX1_9ZZZZ</name>
<feature type="region of interest" description="Disordered" evidence="1">
    <location>
        <begin position="287"/>
        <end position="315"/>
    </location>
</feature>
<proteinExistence type="predicted"/>
<evidence type="ECO:0008006" key="3">
    <source>
        <dbReference type="Google" id="ProtNLM"/>
    </source>
</evidence>
<feature type="region of interest" description="Disordered" evidence="1">
    <location>
        <begin position="1"/>
        <end position="33"/>
    </location>
</feature>
<feature type="compositionally biased region" description="Basic and acidic residues" evidence="1">
    <location>
        <begin position="293"/>
        <end position="309"/>
    </location>
</feature>